<keyword evidence="1" id="KW-0805">Transcription regulation</keyword>
<reference evidence="7" key="1">
    <citation type="submission" date="2023-03" db="EMBL/GenBank/DDBJ databases">
        <authorList>
            <person name="Julca I."/>
        </authorList>
    </citation>
    <scope>NUCLEOTIDE SEQUENCE</scope>
</reference>
<keyword evidence="8" id="KW-1185">Reference proteome</keyword>
<evidence type="ECO:0000256" key="2">
    <source>
        <dbReference type="ARBA" id="ARBA00023125"/>
    </source>
</evidence>
<evidence type="ECO:0000256" key="1">
    <source>
        <dbReference type="ARBA" id="ARBA00023015"/>
    </source>
</evidence>
<feature type="compositionally biased region" description="Polar residues" evidence="5">
    <location>
        <begin position="14"/>
        <end position="46"/>
    </location>
</feature>
<feature type="region of interest" description="Disordered" evidence="5">
    <location>
        <begin position="1"/>
        <end position="76"/>
    </location>
</feature>
<feature type="domain" description="NAC" evidence="6">
    <location>
        <begin position="135"/>
        <end position="290"/>
    </location>
</feature>
<dbReference type="GO" id="GO:0006355">
    <property type="term" value="P:regulation of DNA-templated transcription"/>
    <property type="evidence" value="ECO:0007669"/>
    <property type="project" value="InterPro"/>
</dbReference>
<dbReference type="Proteomes" id="UP001161247">
    <property type="component" value="Chromosome 2"/>
</dbReference>
<evidence type="ECO:0000259" key="6">
    <source>
        <dbReference type="PROSITE" id="PS51005"/>
    </source>
</evidence>
<dbReference type="PANTHER" id="PTHR31719:SF94">
    <property type="entry name" value="PROTEIN ATAF2"/>
    <property type="match status" value="1"/>
</dbReference>
<feature type="compositionally biased region" description="Low complexity" evidence="5">
    <location>
        <begin position="1"/>
        <end position="13"/>
    </location>
</feature>
<dbReference type="SUPFAM" id="SSF101941">
    <property type="entry name" value="NAC domain"/>
    <property type="match status" value="1"/>
</dbReference>
<keyword evidence="3" id="KW-0804">Transcription</keyword>
<evidence type="ECO:0000256" key="3">
    <source>
        <dbReference type="ARBA" id="ARBA00023163"/>
    </source>
</evidence>
<proteinExistence type="predicted"/>
<dbReference type="PANTHER" id="PTHR31719">
    <property type="entry name" value="NAC TRANSCRIPTION FACTOR 56"/>
    <property type="match status" value="1"/>
</dbReference>
<organism evidence="7 8">
    <name type="scientific">Oldenlandia corymbosa var. corymbosa</name>
    <dbReference type="NCBI Taxonomy" id="529605"/>
    <lineage>
        <taxon>Eukaryota</taxon>
        <taxon>Viridiplantae</taxon>
        <taxon>Streptophyta</taxon>
        <taxon>Embryophyta</taxon>
        <taxon>Tracheophyta</taxon>
        <taxon>Spermatophyta</taxon>
        <taxon>Magnoliopsida</taxon>
        <taxon>eudicotyledons</taxon>
        <taxon>Gunneridae</taxon>
        <taxon>Pentapetalae</taxon>
        <taxon>asterids</taxon>
        <taxon>lamiids</taxon>
        <taxon>Gentianales</taxon>
        <taxon>Rubiaceae</taxon>
        <taxon>Rubioideae</taxon>
        <taxon>Spermacoceae</taxon>
        <taxon>Hedyotis-Oldenlandia complex</taxon>
        <taxon>Oldenlandia</taxon>
    </lineage>
</organism>
<name>A0AAV1CAW1_OLDCO</name>
<sequence>MGAAGSGRSSSASTNNMPHFQNSYPSHTSNPNSALTITNLNHNADQTHPINHHHDDPNNHFNYNYPNHHDPPQAPEPDFLNIVGDHDDHHVLYNYGGGAHAADDEFVMVDHHDHDVVEVEHEHQVEDDETFFGRLPAGYKFEPTDVELLRHYLYNKVHGLPLPRNRILDFNLYDESPESIKGKYPSINNRWYVFTSRQKKYPKGYRPSRSAPGGFWKATGADVPIRVKPGVEELGYRKSLVYHKGKPPHGTKTGWIMHEFKLKHTPAPANGANANHMRLDDCVLCRLYKKPEPKESPNRPSSKAARKEKGGSSSKAITTTTATQNEYETMQNGGQNFPKFAAPPPPPPPSHHIYDAGGNNGVPLLSAARSSSSSSYDHGRLLNHPTLAPPYPPLLQTSSSSVVDLPSIQCHLACCSQLMHPQPQPQGYYGAPLVAAGGVGDGYVRREDYLSGRYNPFKSSFFTNSQVDESHDGFTRQEDELGHHVFPYNNYSSFANNPPEADEIYNMLASSPPSFQQQQFPSGIVLD</sequence>
<evidence type="ECO:0000313" key="8">
    <source>
        <dbReference type="Proteomes" id="UP001161247"/>
    </source>
</evidence>
<evidence type="ECO:0000256" key="5">
    <source>
        <dbReference type="SAM" id="MobiDB-lite"/>
    </source>
</evidence>
<dbReference type="Pfam" id="PF02365">
    <property type="entry name" value="NAM"/>
    <property type="match status" value="1"/>
</dbReference>
<feature type="region of interest" description="Disordered" evidence="5">
    <location>
        <begin position="290"/>
        <end position="354"/>
    </location>
</feature>
<dbReference type="Gene3D" id="2.170.150.80">
    <property type="entry name" value="NAC domain"/>
    <property type="match status" value="1"/>
</dbReference>
<protein>
    <submittedName>
        <fullName evidence="7">OLC1v1028075C1</fullName>
    </submittedName>
</protein>
<dbReference type="PROSITE" id="PS51005">
    <property type="entry name" value="NAC"/>
    <property type="match status" value="1"/>
</dbReference>
<keyword evidence="2" id="KW-0238">DNA-binding</keyword>
<evidence type="ECO:0000313" key="7">
    <source>
        <dbReference type="EMBL" id="CAI9092749.1"/>
    </source>
</evidence>
<dbReference type="InterPro" id="IPR003441">
    <property type="entry name" value="NAC-dom"/>
</dbReference>
<dbReference type="AlphaFoldDB" id="A0AAV1CAW1"/>
<feature type="compositionally biased region" description="Pro residues" evidence="5">
    <location>
        <begin position="341"/>
        <end position="350"/>
    </location>
</feature>
<evidence type="ECO:0000256" key="4">
    <source>
        <dbReference type="ARBA" id="ARBA00023242"/>
    </source>
</evidence>
<keyword evidence="4" id="KW-0539">Nucleus</keyword>
<feature type="compositionally biased region" description="Polar residues" evidence="5">
    <location>
        <begin position="324"/>
        <end position="335"/>
    </location>
</feature>
<feature type="compositionally biased region" description="Low complexity" evidence="5">
    <location>
        <begin position="366"/>
        <end position="375"/>
    </location>
</feature>
<feature type="region of interest" description="Disordered" evidence="5">
    <location>
        <begin position="359"/>
        <end position="378"/>
    </location>
</feature>
<feature type="compositionally biased region" description="Low complexity" evidence="5">
    <location>
        <begin position="311"/>
        <end position="323"/>
    </location>
</feature>
<accession>A0AAV1CAW1</accession>
<dbReference type="EMBL" id="OX459119">
    <property type="protein sequence ID" value="CAI9092749.1"/>
    <property type="molecule type" value="Genomic_DNA"/>
</dbReference>
<dbReference type="InterPro" id="IPR036093">
    <property type="entry name" value="NAC_dom_sf"/>
</dbReference>
<gene>
    <name evidence="7" type="ORF">OLC1_LOCUS4332</name>
</gene>
<dbReference type="GO" id="GO:0003677">
    <property type="term" value="F:DNA binding"/>
    <property type="evidence" value="ECO:0007669"/>
    <property type="project" value="UniProtKB-KW"/>
</dbReference>